<evidence type="ECO:0000256" key="5">
    <source>
        <dbReference type="ARBA" id="ARBA00023136"/>
    </source>
</evidence>
<keyword evidence="3 6" id="KW-0812">Transmembrane</keyword>
<organism evidence="7 8">
    <name type="scientific">Fictibacillus arsenicus</name>
    <dbReference type="NCBI Taxonomy" id="255247"/>
    <lineage>
        <taxon>Bacteria</taxon>
        <taxon>Bacillati</taxon>
        <taxon>Bacillota</taxon>
        <taxon>Bacilli</taxon>
        <taxon>Bacillales</taxon>
        <taxon>Fictibacillaceae</taxon>
        <taxon>Fictibacillus</taxon>
    </lineage>
</organism>
<sequence length="286" mass="32391">MVYVSILTFISKLSTLILLFVYINQTTDYYLMGLIYGVPSLTTMIFSYFIMKRYGFKFVQVSWEDLKEELSFGKDMFLSNIVGTFYTTLNPIILTLIAGPYATGIYSTCEKIIGVLNSMTNAVSQAVYPIVCQKINENPYFKMKKYMVPISFLFFGWFPPFILIISLVINFNSEWILEIVNGSDVPNGQISLLKIMIFIPFAISLGHLLGIQSLLPLNERVSVRNSIFKGAVLNLILGTSGTIIFGVIGMGISVLICEIVVALSMFFYLVRYFKENKWNKIITSLN</sequence>
<dbReference type="EMBL" id="MQMF01000001">
    <property type="protein sequence ID" value="OOE14448.1"/>
    <property type="molecule type" value="Genomic_DNA"/>
</dbReference>
<protein>
    <recommendedName>
        <fullName evidence="9">Polysaccharide biosynthesis protein C-terminal domain-containing protein</fullName>
    </recommendedName>
</protein>
<name>A0A1V3GCD2_9BACL</name>
<comment type="caution">
    <text evidence="7">The sequence shown here is derived from an EMBL/GenBank/DDBJ whole genome shotgun (WGS) entry which is preliminary data.</text>
</comment>
<evidence type="ECO:0000256" key="4">
    <source>
        <dbReference type="ARBA" id="ARBA00022989"/>
    </source>
</evidence>
<dbReference type="InterPro" id="IPR050833">
    <property type="entry name" value="Poly_Biosynth_Transport"/>
</dbReference>
<keyword evidence="5 6" id="KW-0472">Membrane</keyword>
<evidence type="ECO:0000313" key="7">
    <source>
        <dbReference type="EMBL" id="OOE14448.1"/>
    </source>
</evidence>
<accession>A0A1V3GCD2</accession>
<dbReference type="PANTHER" id="PTHR30250">
    <property type="entry name" value="PST FAMILY PREDICTED COLANIC ACID TRANSPORTER"/>
    <property type="match status" value="1"/>
</dbReference>
<dbReference type="AlphaFoldDB" id="A0A1V3GCD2"/>
<feature type="transmembrane region" description="Helical" evidence="6">
    <location>
        <begin position="150"/>
        <end position="171"/>
    </location>
</feature>
<feature type="transmembrane region" description="Helical" evidence="6">
    <location>
        <begin position="191"/>
        <end position="215"/>
    </location>
</feature>
<evidence type="ECO:0008006" key="9">
    <source>
        <dbReference type="Google" id="ProtNLM"/>
    </source>
</evidence>
<evidence type="ECO:0000313" key="8">
    <source>
        <dbReference type="Proteomes" id="UP000188597"/>
    </source>
</evidence>
<feature type="transmembrane region" description="Helical" evidence="6">
    <location>
        <begin position="7"/>
        <end position="23"/>
    </location>
</feature>
<evidence type="ECO:0000256" key="1">
    <source>
        <dbReference type="ARBA" id="ARBA00004651"/>
    </source>
</evidence>
<dbReference type="InterPro" id="IPR002797">
    <property type="entry name" value="Polysacc_synth"/>
</dbReference>
<keyword evidence="4 6" id="KW-1133">Transmembrane helix</keyword>
<dbReference type="Pfam" id="PF01943">
    <property type="entry name" value="Polysacc_synt"/>
    <property type="match status" value="1"/>
</dbReference>
<dbReference type="PANTHER" id="PTHR30250:SF11">
    <property type="entry name" value="O-ANTIGEN TRANSPORTER-RELATED"/>
    <property type="match status" value="1"/>
</dbReference>
<keyword evidence="2" id="KW-1003">Cell membrane</keyword>
<evidence type="ECO:0000256" key="3">
    <source>
        <dbReference type="ARBA" id="ARBA00022692"/>
    </source>
</evidence>
<comment type="subcellular location">
    <subcellularLocation>
        <location evidence="1">Cell membrane</location>
        <topology evidence="1">Multi-pass membrane protein</topology>
    </subcellularLocation>
</comment>
<reference evidence="7 8" key="1">
    <citation type="submission" date="2016-11" db="EMBL/GenBank/DDBJ databases">
        <authorList>
            <person name="Jaros S."/>
            <person name="Januszkiewicz K."/>
            <person name="Wedrychowicz H."/>
        </authorList>
    </citation>
    <scope>NUCLEOTIDE SEQUENCE [LARGE SCALE GENOMIC DNA]</scope>
    <source>
        <strain evidence="7 8">Con a/3</strain>
    </source>
</reference>
<evidence type="ECO:0000256" key="6">
    <source>
        <dbReference type="SAM" id="Phobius"/>
    </source>
</evidence>
<feature type="transmembrane region" description="Helical" evidence="6">
    <location>
        <begin position="29"/>
        <end position="50"/>
    </location>
</feature>
<dbReference type="Proteomes" id="UP000188597">
    <property type="component" value="Unassembled WGS sequence"/>
</dbReference>
<proteinExistence type="predicted"/>
<gene>
    <name evidence="7" type="ORF">UN64_04440</name>
</gene>
<evidence type="ECO:0000256" key="2">
    <source>
        <dbReference type="ARBA" id="ARBA00022475"/>
    </source>
</evidence>
<feature type="transmembrane region" description="Helical" evidence="6">
    <location>
        <begin position="252"/>
        <end position="270"/>
    </location>
</feature>
<dbReference type="GO" id="GO:0005886">
    <property type="term" value="C:plasma membrane"/>
    <property type="evidence" value="ECO:0007669"/>
    <property type="project" value="UniProtKB-SubCell"/>
</dbReference>